<reference evidence="2" key="1">
    <citation type="submission" date="2023-01" db="EMBL/GenBank/DDBJ databases">
        <authorList>
            <person name="Van Ghelder C."/>
            <person name="Rancurel C."/>
        </authorList>
    </citation>
    <scope>NUCLEOTIDE SEQUENCE</scope>
    <source>
        <strain evidence="2">CNCM I-4278</strain>
    </source>
</reference>
<gene>
    <name evidence="2" type="ORF">PDIGIT_LOCUS3150</name>
</gene>
<evidence type="ECO:0000256" key="1">
    <source>
        <dbReference type="SAM" id="Phobius"/>
    </source>
</evidence>
<keyword evidence="1" id="KW-1133">Transmembrane helix</keyword>
<sequence>MRLICRLTKIQLSYVEATWPVMIYGNLLSAFLNILSPVAVLIIPMYSYFEEKTGRGSDVVGFLCHFLSVTDLARFHSKITHPEITVHSQVTKRCNFGCQWVAFSIYQSD</sequence>
<dbReference type="AlphaFoldDB" id="A0A9W4U6V1"/>
<organism evidence="2 3">
    <name type="scientific">Periconia digitata</name>
    <dbReference type="NCBI Taxonomy" id="1303443"/>
    <lineage>
        <taxon>Eukaryota</taxon>
        <taxon>Fungi</taxon>
        <taxon>Dikarya</taxon>
        <taxon>Ascomycota</taxon>
        <taxon>Pezizomycotina</taxon>
        <taxon>Dothideomycetes</taxon>
        <taxon>Pleosporomycetidae</taxon>
        <taxon>Pleosporales</taxon>
        <taxon>Massarineae</taxon>
        <taxon>Periconiaceae</taxon>
        <taxon>Periconia</taxon>
    </lineage>
</organism>
<name>A0A9W4U6V1_9PLEO</name>
<dbReference type="Proteomes" id="UP001152607">
    <property type="component" value="Unassembled WGS sequence"/>
</dbReference>
<protein>
    <submittedName>
        <fullName evidence="2">Uncharacterized protein</fullName>
    </submittedName>
</protein>
<keyword evidence="1" id="KW-0472">Membrane</keyword>
<proteinExistence type="predicted"/>
<keyword evidence="3" id="KW-1185">Reference proteome</keyword>
<comment type="caution">
    <text evidence="2">The sequence shown here is derived from an EMBL/GenBank/DDBJ whole genome shotgun (WGS) entry which is preliminary data.</text>
</comment>
<evidence type="ECO:0000313" key="2">
    <source>
        <dbReference type="EMBL" id="CAI6309293.1"/>
    </source>
</evidence>
<evidence type="ECO:0000313" key="3">
    <source>
        <dbReference type="Proteomes" id="UP001152607"/>
    </source>
</evidence>
<feature type="transmembrane region" description="Helical" evidence="1">
    <location>
        <begin position="23"/>
        <end position="46"/>
    </location>
</feature>
<dbReference type="EMBL" id="CAOQHR010000002">
    <property type="protein sequence ID" value="CAI6309293.1"/>
    <property type="molecule type" value="Genomic_DNA"/>
</dbReference>
<keyword evidence="1" id="KW-0812">Transmembrane</keyword>
<accession>A0A9W4U6V1</accession>